<evidence type="ECO:0000313" key="2">
    <source>
        <dbReference type="Proteomes" id="UP000443843"/>
    </source>
</evidence>
<dbReference type="Proteomes" id="UP000443843">
    <property type="component" value="Unassembled WGS sequence"/>
</dbReference>
<evidence type="ECO:0000313" key="1">
    <source>
        <dbReference type="EMBL" id="MWB78513.1"/>
    </source>
</evidence>
<comment type="caution">
    <text evidence="1">The sequence shown here is derived from an EMBL/GenBank/DDBJ whole genome shotgun (WGS) entry which is preliminary data.</text>
</comment>
<keyword evidence="2" id="KW-1185">Reference proteome</keyword>
<dbReference type="EMBL" id="WNXQ01000005">
    <property type="protein sequence ID" value="MWB78513.1"/>
    <property type="molecule type" value="Genomic_DNA"/>
</dbReference>
<reference evidence="1 2" key="1">
    <citation type="submission" date="2019-11" db="EMBL/GenBank/DDBJ databases">
        <title>Pseudooceanicola pacifica sp. nov., isolated from deep-sea sediment of the Pacific Ocean.</title>
        <authorList>
            <person name="Lyu L."/>
        </authorList>
    </citation>
    <scope>NUCLEOTIDE SEQUENCE [LARGE SCALE GENOMIC DNA]</scope>
    <source>
        <strain evidence="1 2">216_PA32_1</strain>
    </source>
</reference>
<protein>
    <recommendedName>
        <fullName evidence="3">Pyocin activator protein PrtN</fullName>
    </recommendedName>
</protein>
<dbReference type="Pfam" id="PF11112">
    <property type="entry name" value="PyocinActivator"/>
    <property type="match status" value="1"/>
</dbReference>
<sequence length="92" mass="10530">MMTTLDMLLAHFGGTPVIPLEVAAQYWGYEADTLARKADSGEVRVPYFRLDERQKAARLMMLTDIATIIEERHRAARANFEKKWQDDGEEDG</sequence>
<name>A0A844WBH5_9RHOB</name>
<accession>A0A844WBH5</accession>
<dbReference type="InterPro" id="IPR020518">
    <property type="entry name" value="Tscrpt_reg_PrtN"/>
</dbReference>
<organism evidence="1 2">
    <name type="scientific">Pseudooceanicola pacificus</name>
    <dbReference type="NCBI Taxonomy" id="2676438"/>
    <lineage>
        <taxon>Bacteria</taxon>
        <taxon>Pseudomonadati</taxon>
        <taxon>Pseudomonadota</taxon>
        <taxon>Alphaproteobacteria</taxon>
        <taxon>Rhodobacterales</taxon>
        <taxon>Paracoccaceae</taxon>
        <taxon>Pseudooceanicola</taxon>
    </lineage>
</organism>
<gene>
    <name evidence="1" type="ORF">GLS40_10790</name>
</gene>
<dbReference type="GO" id="GO:0006355">
    <property type="term" value="P:regulation of DNA-templated transcription"/>
    <property type="evidence" value="ECO:0007669"/>
    <property type="project" value="InterPro"/>
</dbReference>
<dbReference type="AlphaFoldDB" id="A0A844WBH5"/>
<proteinExistence type="predicted"/>
<evidence type="ECO:0008006" key="3">
    <source>
        <dbReference type="Google" id="ProtNLM"/>
    </source>
</evidence>